<keyword evidence="2" id="KW-1185">Reference proteome</keyword>
<organism evidence="1 2">
    <name type="scientific">Jilunia laotingensis</name>
    <dbReference type="NCBI Taxonomy" id="2763675"/>
    <lineage>
        <taxon>Bacteria</taxon>
        <taxon>Pseudomonadati</taxon>
        <taxon>Bacteroidota</taxon>
        <taxon>Bacteroidia</taxon>
        <taxon>Bacteroidales</taxon>
        <taxon>Bacteroidaceae</taxon>
        <taxon>Jilunia</taxon>
    </lineage>
</organism>
<dbReference type="EMBL" id="JACRTF010000001">
    <property type="protein sequence ID" value="MBC8594716.1"/>
    <property type="molecule type" value="Genomic_DNA"/>
</dbReference>
<dbReference type="RefSeq" id="WP_262435806.1">
    <property type="nucleotide sequence ID" value="NZ_JACRTF010000001.1"/>
</dbReference>
<dbReference type="AlphaFoldDB" id="A0A926F4U4"/>
<accession>A0A926F4U4</accession>
<dbReference type="Proteomes" id="UP000651085">
    <property type="component" value="Unassembled WGS sequence"/>
</dbReference>
<dbReference type="Pfam" id="PF14059">
    <property type="entry name" value="DUF4251"/>
    <property type="match status" value="1"/>
</dbReference>
<name>A0A926F4U4_9BACT</name>
<sequence>MKTNLRITFLLFLLIVGISDIIGQPTKKERKEQREKEVKEQIISENYKINVSTAYPRRGKSVHLTSPYSLEIRNDSVFSYLPFYGRAYNIPYGGGDGLIFKAPIHEYKMEMNKRGAAKVEFVTRNNEDRFQFSLNIYSNGSTSINVYMQNRESISFSGEVD</sequence>
<dbReference type="InterPro" id="IPR025347">
    <property type="entry name" value="DUF4251"/>
</dbReference>
<gene>
    <name evidence="1" type="ORF">H8744_16020</name>
</gene>
<proteinExistence type="predicted"/>
<evidence type="ECO:0000313" key="2">
    <source>
        <dbReference type="Proteomes" id="UP000651085"/>
    </source>
</evidence>
<dbReference type="Gene3D" id="2.40.128.410">
    <property type="match status" value="1"/>
</dbReference>
<reference evidence="1" key="1">
    <citation type="submission" date="2020-08" db="EMBL/GenBank/DDBJ databases">
        <title>Genome public.</title>
        <authorList>
            <person name="Liu C."/>
            <person name="Sun Q."/>
        </authorList>
    </citation>
    <scope>NUCLEOTIDE SEQUENCE</scope>
    <source>
        <strain evidence="1">N12</strain>
    </source>
</reference>
<protein>
    <submittedName>
        <fullName evidence="1">DUF4251 domain-containing protein</fullName>
    </submittedName>
</protein>
<evidence type="ECO:0000313" key="1">
    <source>
        <dbReference type="EMBL" id="MBC8594716.1"/>
    </source>
</evidence>
<comment type="caution">
    <text evidence="1">The sequence shown here is derived from an EMBL/GenBank/DDBJ whole genome shotgun (WGS) entry which is preliminary data.</text>
</comment>